<dbReference type="EMBL" id="NHYE01001429">
    <property type="protein sequence ID" value="PPQ95348.1"/>
    <property type="molecule type" value="Genomic_DNA"/>
</dbReference>
<accession>A0A409XX55</accession>
<feature type="non-terminal residue" evidence="2">
    <location>
        <position position="142"/>
    </location>
</feature>
<evidence type="ECO:0000313" key="2">
    <source>
        <dbReference type="EMBL" id="PPQ95348.1"/>
    </source>
</evidence>
<evidence type="ECO:0000313" key="3">
    <source>
        <dbReference type="Proteomes" id="UP000284706"/>
    </source>
</evidence>
<feature type="region of interest" description="Disordered" evidence="1">
    <location>
        <begin position="1"/>
        <end position="37"/>
    </location>
</feature>
<evidence type="ECO:0000256" key="1">
    <source>
        <dbReference type="SAM" id="MobiDB-lite"/>
    </source>
</evidence>
<dbReference type="Proteomes" id="UP000284706">
    <property type="component" value="Unassembled WGS sequence"/>
</dbReference>
<protein>
    <submittedName>
        <fullName evidence="2">Uncharacterized protein</fullName>
    </submittedName>
</protein>
<gene>
    <name evidence="2" type="ORF">CVT26_008192</name>
</gene>
<keyword evidence="3" id="KW-1185">Reference proteome</keyword>
<feature type="compositionally biased region" description="Low complexity" evidence="1">
    <location>
        <begin position="1"/>
        <end position="22"/>
    </location>
</feature>
<reference evidence="2 3" key="1">
    <citation type="journal article" date="2018" name="Evol. Lett.">
        <title>Horizontal gene cluster transfer increased hallucinogenic mushroom diversity.</title>
        <authorList>
            <person name="Reynolds H.T."/>
            <person name="Vijayakumar V."/>
            <person name="Gluck-Thaler E."/>
            <person name="Korotkin H.B."/>
            <person name="Matheny P.B."/>
            <person name="Slot J.C."/>
        </authorList>
    </citation>
    <scope>NUCLEOTIDE SEQUENCE [LARGE SCALE GENOMIC DNA]</scope>
    <source>
        <strain evidence="2 3">SRW20</strain>
    </source>
</reference>
<proteinExistence type="predicted"/>
<sequence>MPSHSQRLSPSSSAGSSRSGSPDTRATTPSLHSDSDAAPASHVYLFDALPDAEGMRAIWAKHASSDRLGVIIEDGDQPTFLDSASKEEWSKQTLSGGGEYYISATYQPAISSATEVLICTDPIQASHQLLFSLSSLRAIISH</sequence>
<dbReference type="OrthoDB" id="659at2759"/>
<dbReference type="AlphaFoldDB" id="A0A409XX55"/>
<dbReference type="InParanoid" id="A0A409XX55"/>
<comment type="caution">
    <text evidence="2">The sequence shown here is derived from an EMBL/GenBank/DDBJ whole genome shotgun (WGS) entry which is preliminary data.</text>
</comment>
<dbReference type="STRING" id="231916.A0A409XX55"/>
<organism evidence="2 3">
    <name type="scientific">Gymnopilus dilepis</name>
    <dbReference type="NCBI Taxonomy" id="231916"/>
    <lineage>
        <taxon>Eukaryota</taxon>
        <taxon>Fungi</taxon>
        <taxon>Dikarya</taxon>
        <taxon>Basidiomycota</taxon>
        <taxon>Agaricomycotina</taxon>
        <taxon>Agaricomycetes</taxon>
        <taxon>Agaricomycetidae</taxon>
        <taxon>Agaricales</taxon>
        <taxon>Agaricineae</taxon>
        <taxon>Hymenogastraceae</taxon>
        <taxon>Gymnopilus</taxon>
    </lineage>
</organism>
<name>A0A409XX55_9AGAR</name>